<name>A0A5D0M9P5_9BACT</name>
<organism evidence="1 2">
    <name type="scientific">Candidatus Mcinerneyibacterium aminivorans</name>
    <dbReference type="NCBI Taxonomy" id="2703815"/>
    <lineage>
        <taxon>Bacteria</taxon>
        <taxon>Candidatus Macinerneyibacteriota</taxon>
        <taxon>Candidatus Mcinerneyibacteria</taxon>
        <taxon>Candidatus Mcinerneyibacteriales</taxon>
        <taxon>Candidatus Mcinerneyibacteriaceae</taxon>
        <taxon>Candidatus Mcinerneyibacterium</taxon>
    </lineage>
</organism>
<dbReference type="Proteomes" id="UP000324143">
    <property type="component" value="Unassembled WGS sequence"/>
</dbReference>
<gene>
    <name evidence="1" type="ORF">FXF47_08900</name>
</gene>
<keyword evidence="2" id="KW-1185">Reference proteome</keyword>
<accession>A0A5D0M9P5</accession>
<protein>
    <submittedName>
        <fullName evidence="1">Uncharacterized protein</fullName>
    </submittedName>
</protein>
<reference evidence="1" key="1">
    <citation type="submission" date="2019-08" db="EMBL/GenBank/DDBJ databases">
        <title>Genomic characterization of a novel candidate phylum (ARYD3) from a high temperature, high salinity tertiary oil reservoir in north central Oklahoma, USA.</title>
        <authorList>
            <person name="Youssef N.H."/>
            <person name="Yadav A."/>
            <person name="Elshahed M.S."/>
        </authorList>
    </citation>
    <scope>NUCLEOTIDE SEQUENCE [LARGE SCALE GENOMIC DNA]</scope>
    <source>
        <strain evidence="1">ARYD3</strain>
    </source>
</reference>
<comment type="caution">
    <text evidence="1">The sequence shown here is derived from an EMBL/GenBank/DDBJ whole genome shotgun (WGS) entry which is preliminary data.</text>
</comment>
<evidence type="ECO:0000313" key="1">
    <source>
        <dbReference type="EMBL" id="TYB30494.1"/>
    </source>
</evidence>
<sequence length="268" mass="31422">MKKIFIFISILIFIFNITAETNRESFNREAELKTYYTINKMKPIGPGDTRFLIFTEIDDISPSSYTSRGMKTELNYNFLKENLSHKISISFVKYYRFYIENRLNTIDKNDDSKISLNIEYSMHHFLLSDWIIEGLDLGIGPKIFLNYQNNLRIITGNDIKINKYLISPSFLGIIRLDRLKNLKVLLILSNGGVFGIRNNYYPNVKKTGSEKIQGSYHDLNWEVKWSLKKTLDINVGYIWKNLREFGNLNDNNVRIDEIYFGINYSIGD</sequence>
<dbReference type="EMBL" id="VSIX01000130">
    <property type="protein sequence ID" value="TYB30494.1"/>
    <property type="molecule type" value="Genomic_DNA"/>
</dbReference>
<dbReference type="AlphaFoldDB" id="A0A5D0M9P5"/>
<proteinExistence type="predicted"/>
<evidence type="ECO:0000313" key="2">
    <source>
        <dbReference type="Proteomes" id="UP000324143"/>
    </source>
</evidence>